<evidence type="ECO:0000256" key="3">
    <source>
        <dbReference type="ARBA" id="ARBA00022458"/>
    </source>
</evidence>
<gene>
    <name evidence="7" type="primary">tcyC</name>
    <name evidence="7" type="ORF">NCTC13532_00863</name>
</gene>
<dbReference type="PANTHER" id="PTHR42711:SF5">
    <property type="entry name" value="ABC TRANSPORTER ATP-BINDING PROTEIN NATA"/>
    <property type="match status" value="1"/>
</dbReference>
<reference evidence="7 8" key="1">
    <citation type="submission" date="2018-06" db="EMBL/GenBank/DDBJ databases">
        <authorList>
            <consortium name="Pathogen Informatics"/>
            <person name="Doyle S."/>
        </authorList>
    </citation>
    <scope>NUCLEOTIDE SEQUENCE [LARGE SCALE GENOMIC DNA]</scope>
    <source>
        <strain evidence="7 8">NCTC13532</strain>
    </source>
</reference>
<dbReference type="EC" id="3.6.3.-" evidence="7"/>
<dbReference type="PANTHER" id="PTHR42711">
    <property type="entry name" value="ABC TRANSPORTER ATP-BINDING PROTEIN"/>
    <property type="match status" value="1"/>
</dbReference>
<dbReference type="SUPFAM" id="SSF52540">
    <property type="entry name" value="P-loop containing nucleoside triphosphate hydrolases"/>
    <property type="match status" value="1"/>
</dbReference>
<dbReference type="InterPro" id="IPR003439">
    <property type="entry name" value="ABC_transporter-like_ATP-bd"/>
</dbReference>
<dbReference type="RefSeq" id="WP_115619367.1">
    <property type="nucleotide sequence ID" value="NZ_UFVR01000004.1"/>
</dbReference>
<dbReference type="GO" id="GO:0016887">
    <property type="term" value="F:ATP hydrolysis activity"/>
    <property type="evidence" value="ECO:0007669"/>
    <property type="project" value="InterPro"/>
</dbReference>
<dbReference type="InterPro" id="IPR050763">
    <property type="entry name" value="ABC_transporter_ATP-binding"/>
</dbReference>
<accession>A0A381FDE6</accession>
<feature type="domain" description="ABC transporter" evidence="6">
    <location>
        <begin position="86"/>
        <end position="319"/>
    </location>
</feature>
<evidence type="ECO:0000256" key="2">
    <source>
        <dbReference type="ARBA" id="ARBA00022448"/>
    </source>
</evidence>
<dbReference type="GO" id="GO:0005524">
    <property type="term" value="F:ATP binding"/>
    <property type="evidence" value="ECO:0007669"/>
    <property type="project" value="UniProtKB-KW"/>
</dbReference>
<dbReference type="Pfam" id="PF00005">
    <property type="entry name" value="ABC_tran"/>
    <property type="match status" value="1"/>
</dbReference>
<dbReference type="SMART" id="SM00382">
    <property type="entry name" value="AAA"/>
    <property type="match status" value="1"/>
</dbReference>
<dbReference type="STRING" id="254.SAMN05421682_10314"/>
<evidence type="ECO:0000256" key="1">
    <source>
        <dbReference type="ARBA" id="ARBA00005417"/>
    </source>
</evidence>
<dbReference type="Proteomes" id="UP000254282">
    <property type="component" value="Unassembled WGS sequence"/>
</dbReference>
<proteinExistence type="inferred from homology"/>
<dbReference type="EMBL" id="UFVR01000004">
    <property type="protein sequence ID" value="SUX44547.1"/>
    <property type="molecule type" value="Genomic_DNA"/>
</dbReference>
<dbReference type="InterPro" id="IPR003593">
    <property type="entry name" value="AAA+_ATPase"/>
</dbReference>
<evidence type="ECO:0000256" key="5">
    <source>
        <dbReference type="ARBA" id="ARBA00022840"/>
    </source>
</evidence>
<dbReference type="AlphaFoldDB" id="A0A381FDE6"/>
<evidence type="ECO:0000313" key="7">
    <source>
        <dbReference type="EMBL" id="SUX44547.1"/>
    </source>
</evidence>
<organism evidence="7 8">
    <name type="scientific">Chryseobacterium indoltheticum</name>
    <dbReference type="NCBI Taxonomy" id="254"/>
    <lineage>
        <taxon>Bacteria</taxon>
        <taxon>Pseudomonadati</taxon>
        <taxon>Bacteroidota</taxon>
        <taxon>Flavobacteriia</taxon>
        <taxon>Flavobacteriales</taxon>
        <taxon>Weeksellaceae</taxon>
        <taxon>Chryseobacterium group</taxon>
        <taxon>Chryseobacterium</taxon>
    </lineage>
</organism>
<evidence type="ECO:0000259" key="6">
    <source>
        <dbReference type="PROSITE" id="PS50893"/>
    </source>
</evidence>
<keyword evidence="5 7" id="KW-0067">ATP-binding</keyword>
<keyword evidence="4" id="KW-0547">Nucleotide-binding</keyword>
<dbReference type="PROSITE" id="PS50893">
    <property type="entry name" value="ABC_TRANSPORTER_2"/>
    <property type="match status" value="1"/>
</dbReference>
<dbReference type="InterPro" id="IPR027417">
    <property type="entry name" value="P-loop_NTPase"/>
</dbReference>
<evidence type="ECO:0000256" key="4">
    <source>
        <dbReference type="ARBA" id="ARBA00022741"/>
    </source>
</evidence>
<keyword evidence="7" id="KW-0378">Hydrolase</keyword>
<evidence type="ECO:0000313" key="8">
    <source>
        <dbReference type="Proteomes" id="UP000254282"/>
    </source>
</evidence>
<protein>
    <submittedName>
        <fullName evidence="7">L-cystine import ATP-binding protein TcyC</fullName>
        <ecNumber evidence="7">3.6.3.-</ecNumber>
    </submittedName>
</protein>
<keyword evidence="3" id="KW-0536">Nodulation</keyword>
<keyword evidence="2" id="KW-0813">Transport</keyword>
<dbReference type="Gene3D" id="3.40.50.300">
    <property type="entry name" value="P-loop containing nucleotide triphosphate hydrolases"/>
    <property type="match status" value="1"/>
</dbReference>
<name>A0A381FDE6_9FLAO</name>
<sequence>MTKHQQRVAEVYDFFDNKDTVLGFRKLLDSAIDTQDMSIYKEAIDLTDWKETHNHAIDELIEKSKNLLAKIEKVQVKEHVSEHSVLKAKDIVKSYGSNRFSLGPVSVEINKGQVYGLVGENGNGKTTLLRILANEISFNDGSLNYSFNEKSKNDYDLRTKLVYIPQRTEKWYGSLKDNLKFVLSNHGVSAEENETRTLMMIARLGLWNYKHLKWSELSSGYKMRFELARILLRKPEILLLDEPLANLDVLAQQVILEDLKSIANSVNHPIALILSSQQLYEVEKISDKVIFLKNGKYKDNSDANGEEESQLIIEIDTNESRDKLLEVFKDFKLEKLNFNGGVYVAYFSTETQFYEVISALGNAKAEIIYIRNISSSTRRFFVN</sequence>
<comment type="similarity">
    <text evidence="1">Belongs to the ABC transporter superfamily.</text>
</comment>